<dbReference type="EMBL" id="JH660633">
    <property type="protein sequence ID" value="EIM31117.1"/>
    <property type="molecule type" value="Genomic_DNA"/>
</dbReference>
<organism evidence="2 3">
    <name type="scientific">Microvirga lotononidis</name>
    <dbReference type="NCBI Taxonomy" id="864069"/>
    <lineage>
        <taxon>Bacteria</taxon>
        <taxon>Pseudomonadati</taxon>
        <taxon>Pseudomonadota</taxon>
        <taxon>Alphaproteobacteria</taxon>
        <taxon>Hyphomicrobiales</taxon>
        <taxon>Methylobacteriaceae</taxon>
        <taxon>Microvirga</taxon>
    </lineage>
</organism>
<dbReference type="Proteomes" id="UP000003947">
    <property type="component" value="Unassembled WGS sequence"/>
</dbReference>
<feature type="compositionally biased region" description="Basic and acidic residues" evidence="1">
    <location>
        <begin position="28"/>
        <end position="52"/>
    </location>
</feature>
<feature type="compositionally biased region" description="Basic and acidic residues" evidence="1">
    <location>
        <begin position="61"/>
        <end position="89"/>
    </location>
</feature>
<evidence type="ECO:0000256" key="1">
    <source>
        <dbReference type="SAM" id="MobiDB-lite"/>
    </source>
</evidence>
<evidence type="ECO:0000313" key="2">
    <source>
        <dbReference type="EMBL" id="EIM31117.1"/>
    </source>
</evidence>
<evidence type="ECO:0000313" key="3">
    <source>
        <dbReference type="Proteomes" id="UP000003947"/>
    </source>
</evidence>
<protein>
    <submittedName>
        <fullName evidence="2">Uncharacterized protein</fullName>
    </submittedName>
</protein>
<dbReference type="HOGENOM" id="CLU_1914665_0_0_5"/>
<sequence>MERGGGKAAAMSYDLAQMPPLTRNSEIASERVREPVTAEDRQRRMEEARMRAQGEAGRAMTPEERRAAMDEIRTRSGGERVLSADERQARMAQARQEQEARQRAAREQSRSQEADRAPARDRGREDDHQLKR</sequence>
<proteinExistence type="predicted"/>
<feature type="compositionally biased region" description="Basic and acidic residues" evidence="1">
    <location>
        <begin position="96"/>
        <end position="132"/>
    </location>
</feature>
<dbReference type="AlphaFoldDB" id="I4Z4H5"/>
<dbReference type="PATRIC" id="fig|864069.3.peg.107"/>
<keyword evidence="3" id="KW-1185">Reference proteome</keyword>
<reference evidence="2 3" key="1">
    <citation type="submission" date="2012-02" db="EMBL/GenBank/DDBJ databases">
        <title>Improved High-Quality Draft sequence of Microvirga sp. WSM3557.</title>
        <authorList>
            <consortium name="US DOE Joint Genome Institute"/>
            <person name="Lucas S."/>
            <person name="Han J."/>
            <person name="Lapidus A."/>
            <person name="Cheng J.-F."/>
            <person name="Goodwin L."/>
            <person name="Pitluck S."/>
            <person name="Peters L."/>
            <person name="Zhang X."/>
            <person name="Detter J.C."/>
            <person name="Han C."/>
            <person name="Tapia R."/>
            <person name="Land M."/>
            <person name="Hauser L."/>
            <person name="Kyrpides N."/>
            <person name="Ivanova N."/>
            <person name="Pagani I."/>
            <person name="Brau L."/>
            <person name="Yates R."/>
            <person name="O'Hara G."/>
            <person name="Rui T."/>
            <person name="Howieson J."/>
            <person name="Reeve W."/>
            <person name="Woyke T."/>
        </authorList>
    </citation>
    <scope>NUCLEOTIDE SEQUENCE [LARGE SCALE GENOMIC DNA]</scope>
    <source>
        <strain evidence="2 3">WSM3557</strain>
    </source>
</reference>
<name>I4Z4H5_9HYPH</name>
<accession>I4Z4H5</accession>
<feature type="region of interest" description="Disordered" evidence="1">
    <location>
        <begin position="1"/>
        <end position="132"/>
    </location>
</feature>
<gene>
    <name evidence="2" type="ORF">MicloDRAFT_00001050</name>
</gene>